<reference evidence="1" key="1">
    <citation type="journal article" date="2014" name="Int. J. Syst. Evol. Microbiol.">
        <title>Complete genome sequence of Corynebacterium casei LMG S-19264T (=DSM 44701T), isolated from a smear-ripened cheese.</title>
        <authorList>
            <consortium name="US DOE Joint Genome Institute (JGI-PGF)"/>
            <person name="Walter F."/>
            <person name="Albersmeier A."/>
            <person name="Kalinowski J."/>
            <person name="Ruckert C."/>
        </authorList>
    </citation>
    <scope>NUCLEOTIDE SEQUENCE</scope>
    <source>
        <strain evidence="1">CGMCC 1.12726</strain>
    </source>
</reference>
<keyword evidence="2" id="KW-1185">Reference proteome</keyword>
<dbReference type="Pfam" id="PF13759">
    <property type="entry name" value="2OG-FeII_Oxy_5"/>
    <property type="match status" value="1"/>
</dbReference>
<dbReference type="Gene3D" id="2.60.120.620">
    <property type="entry name" value="q2cbj1_9rhob like domain"/>
    <property type="match status" value="1"/>
</dbReference>
<evidence type="ECO:0000313" key="1">
    <source>
        <dbReference type="EMBL" id="GGF93805.1"/>
    </source>
</evidence>
<organism evidence="1 2">
    <name type="scientific">Arenimonas maotaiensis</name>
    <dbReference type="NCBI Taxonomy" id="1446479"/>
    <lineage>
        <taxon>Bacteria</taxon>
        <taxon>Pseudomonadati</taxon>
        <taxon>Pseudomonadota</taxon>
        <taxon>Gammaproteobacteria</taxon>
        <taxon>Lysobacterales</taxon>
        <taxon>Lysobacteraceae</taxon>
        <taxon>Arenimonas</taxon>
    </lineage>
</organism>
<sequence length="214" mass="24426">MAQINPLFSVPFGLERLPDCDGLNRELRELFIRREAQGARFANPNPYTPRNKELFESNFDLFTWPDAPVARLREFCLSNLARLVAEINGYDAARMARLQIVTDAWFHITRRGGFFGVHNHPMASWSGVYCISPGVHDPDQTDSGRLSFINPFAQMYLDAGNAQQQFPYQLGNYAFDLQPGQLVLFPSWVQHQVMPFYGEGERITVAFNCAMSLR</sequence>
<dbReference type="InterPro" id="IPR012668">
    <property type="entry name" value="CHP02466"/>
</dbReference>
<name>A0A917FN46_9GAMM</name>
<accession>A0A917FN46</accession>
<protein>
    <recommendedName>
        <fullName evidence="3">2OG-Fe(II) oxygenase</fullName>
    </recommendedName>
</protein>
<dbReference type="RefSeq" id="WP_188449421.1">
    <property type="nucleotide sequence ID" value="NZ_BMFO01000003.1"/>
</dbReference>
<reference evidence="1" key="2">
    <citation type="submission" date="2020-09" db="EMBL/GenBank/DDBJ databases">
        <authorList>
            <person name="Sun Q."/>
            <person name="Zhou Y."/>
        </authorList>
    </citation>
    <scope>NUCLEOTIDE SEQUENCE</scope>
    <source>
        <strain evidence="1">CGMCC 1.12726</strain>
    </source>
</reference>
<dbReference type="NCBIfam" id="TIGR02466">
    <property type="entry name" value="TIGR02466 family protein"/>
    <property type="match status" value="1"/>
</dbReference>
<comment type="caution">
    <text evidence="1">The sequence shown here is derived from an EMBL/GenBank/DDBJ whole genome shotgun (WGS) entry which is preliminary data.</text>
</comment>
<dbReference type="SUPFAM" id="SSF51197">
    <property type="entry name" value="Clavaminate synthase-like"/>
    <property type="match status" value="1"/>
</dbReference>
<dbReference type="Proteomes" id="UP000632858">
    <property type="component" value="Unassembled WGS sequence"/>
</dbReference>
<dbReference type="AlphaFoldDB" id="A0A917FN46"/>
<evidence type="ECO:0008006" key="3">
    <source>
        <dbReference type="Google" id="ProtNLM"/>
    </source>
</evidence>
<evidence type="ECO:0000313" key="2">
    <source>
        <dbReference type="Proteomes" id="UP000632858"/>
    </source>
</evidence>
<gene>
    <name evidence="1" type="ORF">GCM10010960_14470</name>
</gene>
<proteinExistence type="predicted"/>
<dbReference type="EMBL" id="BMFO01000003">
    <property type="protein sequence ID" value="GGF93805.1"/>
    <property type="molecule type" value="Genomic_DNA"/>
</dbReference>